<dbReference type="EMBL" id="QNRJ01000009">
    <property type="protein sequence ID" value="RBP03351.1"/>
    <property type="molecule type" value="Genomic_DNA"/>
</dbReference>
<dbReference type="PROSITE" id="PS50893">
    <property type="entry name" value="ABC_TRANSPORTER_2"/>
    <property type="match status" value="1"/>
</dbReference>
<feature type="transmembrane region" description="Helical" evidence="9">
    <location>
        <begin position="64"/>
        <end position="87"/>
    </location>
</feature>
<dbReference type="FunFam" id="3.40.50.300:FF:000221">
    <property type="entry name" value="Multidrug ABC transporter ATP-binding protein"/>
    <property type="match status" value="1"/>
</dbReference>
<keyword evidence="7 9" id="KW-1133">Transmembrane helix</keyword>
<dbReference type="Gene3D" id="3.40.50.300">
    <property type="entry name" value="P-loop containing nucleotide triphosphate hydrolases"/>
    <property type="match status" value="1"/>
</dbReference>
<name>A0A366ELU2_9BACI</name>
<keyword evidence="5" id="KW-0547">Nucleotide-binding</keyword>
<protein>
    <submittedName>
        <fullName evidence="12">ATP-binding cassette subfamily B protein AbcA/BmrA</fullName>
    </submittedName>
</protein>
<dbReference type="PANTHER" id="PTHR43394:SF1">
    <property type="entry name" value="ATP-BINDING CASSETTE SUB-FAMILY B MEMBER 10, MITOCHONDRIAL"/>
    <property type="match status" value="1"/>
</dbReference>
<feature type="domain" description="ABC transmembrane type-1" evidence="11">
    <location>
        <begin position="29"/>
        <end position="307"/>
    </location>
</feature>
<dbReference type="AlphaFoldDB" id="A0A366ELU2"/>
<feature type="transmembrane region" description="Helical" evidence="9">
    <location>
        <begin position="26"/>
        <end position="44"/>
    </location>
</feature>
<feature type="transmembrane region" description="Helical" evidence="9">
    <location>
        <begin position="281"/>
        <end position="302"/>
    </location>
</feature>
<dbReference type="GO" id="GO:0015421">
    <property type="term" value="F:ABC-type oligopeptide transporter activity"/>
    <property type="evidence" value="ECO:0007669"/>
    <property type="project" value="TreeGrafter"/>
</dbReference>
<comment type="caution">
    <text evidence="12">The sequence shown here is derived from an EMBL/GenBank/DDBJ whole genome shotgun (WGS) entry which is preliminary data.</text>
</comment>
<dbReference type="Pfam" id="PF00005">
    <property type="entry name" value="ABC_tran"/>
    <property type="match status" value="1"/>
</dbReference>
<feature type="transmembrane region" description="Helical" evidence="9">
    <location>
        <begin position="242"/>
        <end position="269"/>
    </location>
</feature>
<dbReference type="InterPro" id="IPR027417">
    <property type="entry name" value="P-loop_NTPase"/>
</dbReference>
<dbReference type="InterPro" id="IPR036640">
    <property type="entry name" value="ABC1_TM_sf"/>
</dbReference>
<feature type="domain" description="ABC transporter" evidence="10">
    <location>
        <begin position="339"/>
        <end position="574"/>
    </location>
</feature>
<dbReference type="SMART" id="SM00382">
    <property type="entry name" value="AAA"/>
    <property type="match status" value="1"/>
</dbReference>
<dbReference type="InterPro" id="IPR011527">
    <property type="entry name" value="ABC1_TM_dom"/>
</dbReference>
<dbReference type="InterPro" id="IPR003439">
    <property type="entry name" value="ABC_transporter-like_ATP-bd"/>
</dbReference>
<evidence type="ECO:0000259" key="10">
    <source>
        <dbReference type="PROSITE" id="PS50893"/>
    </source>
</evidence>
<evidence type="ECO:0000256" key="8">
    <source>
        <dbReference type="ARBA" id="ARBA00023136"/>
    </source>
</evidence>
<proteinExistence type="predicted"/>
<gene>
    <name evidence="12" type="ORF">DET59_10943</name>
</gene>
<dbReference type="GO" id="GO:0016887">
    <property type="term" value="F:ATP hydrolysis activity"/>
    <property type="evidence" value="ECO:0007669"/>
    <property type="project" value="InterPro"/>
</dbReference>
<dbReference type="Gene3D" id="1.20.1560.10">
    <property type="entry name" value="ABC transporter type 1, transmembrane domain"/>
    <property type="match status" value="1"/>
</dbReference>
<dbReference type="CDD" id="cd18551">
    <property type="entry name" value="ABC_6TM_LmrA_like"/>
    <property type="match status" value="1"/>
</dbReference>
<evidence type="ECO:0000313" key="12">
    <source>
        <dbReference type="EMBL" id="RBP03351.1"/>
    </source>
</evidence>
<dbReference type="PROSITE" id="PS00211">
    <property type="entry name" value="ABC_TRANSPORTER_1"/>
    <property type="match status" value="1"/>
</dbReference>
<dbReference type="GO" id="GO:0005886">
    <property type="term" value="C:plasma membrane"/>
    <property type="evidence" value="ECO:0007669"/>
    <property type="project" value="UniProtKB-SubCell"/>
</dbReference>
<dbReference type="GO" id="GO:0005524">
    <property type="term" value="F:ATP binding"/>
    <property type="evidence" value="ECO:0007669"/>
    <property type="project" value="UniProtKB-KW"/>
</dbReference>
<keyword evidence="4 9" id="KW-0812">Transmembrane</keyword>
<organism evidence="12 13">
    <name type="scientific">Rossellomorea aquimaris</name>
    <dbReference type="NCBI Taxonomy" id="189382"/>
    <lineage>
        <taxon>Bacteria</taxon>
        <taxon>Bacillati</taxon>
        <taxon>Bacillota</taxon>
        <taxon>Bacilli</taxon>
        <taxon>Bacillales</taxon>
        <taxon>Bacillaceae</taxon>
        <taxon>Rossellomorea</taxon>
    </lineage>
</organism>
<dbReference type="Pfam" id="PF00664">
    <property type="entry name" value="ABC_membrane"/>
    <property type="match status" value="1"/>
</dbReference>
<evidence type="ECO:0000259" key="11">
    <source>
        <dbReference type="PROSITE" id="PS50929"/>
    </source>
</evidence>
<evidence type="ECO:0000256" key="6">
    <source>
        <dbReference type="ARBA" id="ARBA00022840"/>
    </source>
</evidence>
<dbReference type="OrthoDB" id="9770415at2"/>
<sequence length="589" mass="64613">MESTYEKGKWKQLITLIKETDPPKTLFGISLFLSLLTTIAGLAIPLLTSKLIDDFSLDSLSKGVIIGMIAAFFVQAIAGGVSVYILARVGQHVIASLREKLWRKLLVLPVPYYDSHETGDSVSRMTSDTGVIKNLITEHLTGFITGIISVIGAIIVLFYLDWPLTLVMFSIIPLSLLFLIPIGKKMADISRGLQTETASFSAILTRVLSEIRLVKSSNAEEIEFQKGQTGIKKLYALGLKEGLIQALMSPVVSSLIIIVLVLIIGFGGIRVTSGAMTAGELVAFFIYLFQIIMPITQIIVFVTQFQKTVGATEKVLSILNLDEENLEEGRSVPQTDRALVLDGVTFGYEEGKKVLKDVTMRAEKGKVTAIVGPSGSGKTTLFSLIEQFYKPQQGDILLGEETISSYSLKSWRELLGYVSQDSPIYSGTIGDNISYGLHGDISEEKMIAASKMAYAHEFIKDLPNGYQTEVGERGIKLSGGQRQRLAIARALLRDPDILMLDEATSSLDSQSEIVVQEALKNLMKGRTTLVIAHRLSTIVDADQIVFLEKGKVTGIGTHEELYTSHTLYRDFARQQLRIGEQPDSGSEYA</sequence>
<dbReference type="SUPFAM" id="SSF90123">
    <property type="entry name" value="ABC transporter transmembrane region"/>
    <property type="match status" value="1"/>
</dbReference>
<feature type="transmembrane region" description="Helical" evidence="9">
    <location>
        <begin position="166"/>
        <end position="183"/>
    </location>
</feature>
<evidence type="ECO:0000256" key="7">
    <source>
        <dbReference type="ARBA" id="ARBA00022989"/>
    </source>
</evidence>
<dbReference type="InterPro" id="IPR003593">
    <property type="entry name" value="AAA+_ATPase"/>
</dbReference>
<dbReference type="InterPro" id="IPR039421">
    <property type="entry name" value="Type_1_exporter"/>
</dbReference>
<evidence type="ECO:0000256" key="1">
    <source>
        <dbReference type="ARBA" id="ARBA00004651"/>
    </source>
</evidence>
<evidence type="ECO:0000313" key="13">
    <source>
        <dbReference type="Proteomes" id="UP000252118"/>
    </source>
</evidence>
<dbReference type="InterPro" id="IPR017871">
    <property type="entry name" value="ABC_transporter-like_CS"/>
</dbReference>
<dbReference type="SUPFAM" id="SSF52540">
    <property type="entry name" value="P-loop containing nucleoside triphosphate hydrolases"/>
    <property type="match status" value="1"/>
</dbReference>
<evidence type="ECO:0000256" key="3">
    <source>
        <dbReference type="ARBA" id="ARBA00022475"/>
    </source>
</evidence>
<dbReference type="RefSeq" id="WP_113970062.1">
    <property type="nucleotide sequence ID" value="NZ_QNRJ01000009.1"/>
</dbReference>
<accession>A0A366ELU2</accession>
<evidence type="ECO:0000256" key="2">
    <source>
        <dbReference type="ARBA" id="ARBA00022448"/>
    </source>
</evidence>
<evidence type="ECO:0000256" key="4">
    <source>
        <dbReference type="ARBA" id="ARBA00022692"/>
    </source>
</evidence>
<dbReference type="Proteomes" id="UP000252118">
    <property type="component" value="Unassembled WGS sequence"/>
</dbReference>
<feature type="transmembrane region" description="Helical" evidence="9">
    <location>
        <begin position="140"/>
        <end position="160"/>
    </location>
</feature>
<dbReference type="PROSITE" id="PS50929">
    <property type="entry name" value="ABC_TM1F"/>
    <property type="match status" value="1"/>
</dbReference>
<keyword evidence="6 12" id="KW-0067">ATP-binding</keyword>
<keyword evidence="2" id="KW-0813">Transport</keyword>
<evidence type="ECO:0000256" key="5">
    <source>
        <dbReference type="ARBA" id="ARBA00022741"/>
    </source>
</evidence>
<comment type="subcellular location">
    <subcellularLocation>
        <location evidence="1">Cell membrane</location>
        <topology evidence="1">Multi-pass membrane protein</topology>
    </subcellularLocation>
</comment>
<keyword evidence="3" id="KW-1003">Cell membrane</keyword>
<reference evidence="12 13" key="1">
    <citation type="submission" date="2018-06" db="EMBL/GenBank/DDBJ databases">
        <title>Freshwater and sediment microbial communities from various areas in North America, analyzing microbe dynamics in response to fracking.</title>
        <authorList>
            <person name="Lamendella R."/>
        </authorList>
    </citation>
    <scope>NUCLEOTIDE SEQUENCE [LARGE SCALE GENOMIC DNA]</scope>
    <source>
        <strain evidence="12 13">97B</strain>
    </source>
</reference>
<dbReference type="PANTHER" id="PTHR43394">
    <property type="entry name" value="ATP-DEPENDENT PERMEASE MDL1, MITOCHONDRIAL"/>
    <property type="match status" value="1"/>
</dbReference>
<evidence type="ECO:0000256" key="9">
    <source>
        <dbReference type="SAM" id="Phobius"/>
    </source>
</evidence>
<keyword evidence="8 9" id="KW-0472">Membrane</keyword>